<dbReference type="Proteomes" id="UP000004226">
    <property type="component" value="Unassembled WGS sequence"/>
</dbReference>
<dbReference type="Pfam" id="PF19300">
    <property type="entry name" value="BPD_transp_1_N"/>
    <property type="match status" value="1"/>
</dbReference>
<dbReference type="InterPro" id="IPR045621">
    <property type="entry name" value="BPD_transp_1_N"/>
</dbReference>
<evidence type="ECO:0000256" key="7">
    <source>
        <dbReference type="ARBA" id="ARBA00023065"/>
    </source>
</evidence>
<dbReference type="GO" id="GO:0015099">
    <property type="term" value="F:nickel cation transmembrane transporter activity"/>
    <property type="evidence" value="ECO:0007669"/>
    <property type="project" value="InterPro"/>
</dbReference>
<accession>D0GPE9</accession>
<feature type="transmembrane region" description="Helical" evidence="11">
    <location>
        <begin position="278"/>
        <end position="297"/>
    </location>
</feature>
<feature type="transmembrane region" description="Helical" evidence="11">
    <location>
        <begin position="105"/>
        <end position="126"/>
    </location>
</feature>
<dbReference type="InterPro" id="IPR050045">
    <property type="entry name" value="Opp2B"/>
</dbReference>
<dbReference type="NCBIfam" id="NF045470">
    <property type="entry name" value="Opp2B"/>
    <property type="match status" value="1"/>
</dbReference>
<evidence type="ECO:0000256" key="2">
    <source>
        <dbReference type="ARBA" id="ARBA00022448"/>
    </source>
</evidence>
<evidence type="ECO:0000313" key="13">
    <source>
        <dbReference type="EMBL" id="EEY34030.1"/>
    </source>
</evidence>
<dbReference type="PANTHER" id="PTHR43163">
    <property type="entry name" value="DIPEPTIDE TRANSPORT SYSTEM PERMEASE PROTEIN DPPB-RELATED"/>
    <property type="match status" value="1"/>
</dbReference>
<keyword evidence="4" id="KW-0533">Nickel</keyword>
<evidence type="ECO:0000256" key="6">
    <source>
        <dbReference type="ARBA" id="ARBA00022989"/>
    </source>
</evidence>
<keyword evidence="3" id="KW-1003">Cell membrane</keyword>
<evidence type="ECO:0000256" key="4">
    <source>
        <dbReference type="ARBA" id="ARBA00022596"/>
    </source>
</evidence>
<evidence type="ECO:0000256" key="11">
    <source>
        <dbReference type="RuleBase" id="RU363032"/>
    </source>
</evidence>
<keyword evidence="2 11" id="KW-0813">Transport</keyword>
<keyword evidence="8" id="KW-0921">Nickel transport</keyword>
<feature type="domain" description="ABC transmembrane type-1" evidence="12">
    <location>
        <begin position="99"/>
        <end position="297"/>
    </location>
</feature>
<keyword evidence="7" id="KW-0406">Ion transport</keyword>
<evidence type="ECO:0000256" key="9">
    <source>
        <dbReference type="ARBA" id="ARBA00023136"/>
    </source>
</evidence>
<gene>
    <name evidence="13" type="primary">oppB</name>
    <name evidence="13" type="ORF">HMPREF0554_0184</name>
</gene>
<evidence type="ECO:0000256" key="8">
    <source>
        <dbReference type="ARBA" id="ARBA00023112"/>
    </source>
</evidence>
<feature type="transmembrane region" description="Helical" evidence="11">
    <location>
        <begin position="138"/>
        <end position="163"/>
    </location>
</feature>
<dbReference type="AlphaFoldDB" id="D0GPE9"/>
<comment type="subcellular location">
    <subcellularLocation>
        <location evidence="1 11">Cell membrane</location>
        <topology evidence="1 11">Multi-pass membrane protein</topology>
    </subcellularLocation>
</comment>
<evidence type="ECO:0000256" key="3">
    <source>
        <dbReference type="ARBA" id="ARBA00022475"/>
    </source>
</evidence>
<reference evidence="13 14" key="1">
    <citation type="submission" date="2009-10" db="EMBL/GenBank/DDBJ databases">
        <authorList>
            <person name="Harkins D.M."/>
            <person name="Madupu R."/>
            <person name="Durkin A.S."/>
            <person name="Torralba M."/>
            <person name="Methe B."/>
            <person name="Sutton G.G."/>
            <person name="Strausberg R.L."/>
            <person name="Nelson K.E."/>
        </authorList>
    </citation>
    <scope>NUCLEOTIDE SEQUENCE [LARGE SCALE GENOMIC DNA]</scope>
    <source>
        <strain evidence="13 14">F0264</strain>
    </source>
</reference>
<keyword evidence="9 11" id="KW-0472">Membrane</keyword>
<evidence type="ECO:0000259" key="12">
    <source>
        <dbReference type="PROSITE" id="PS50928"/>
    </source>
</evidence>
<dbReference type="RefSeq" id="WP_006808386.1">
    <property type="nucleotide sequence ID" value="NZ_ADAD01000192.1"/>
</dbReference>
<organism evidence="13 14">
    <name type="scientific">Pseudoleptotrichia goodfellowii F0264</name>
    <dbReference type="NCBI Taxonomy" id="596323"/>
    <lineage>
        <taxon>Bacteria</taxon>
        <taxon>Fusobacteriati</taxon>
        <taxon>Fusobacteriota</taxon>
        <taxon>Fusobacteriia</taxon>
        <taxon>Fusobacteriales</taxon>
        <taxon>Leptotrichiaceae</taxon>
        <taxon>Pseudoleptotrichia</taxon>
    </lineage>
</organism>
<dbReference type="GO" id="GO:0005886">
    <property type="term" value="C:plasma membrane"/>
    <property type="evidence" value="ECO:0007669"/>
    <property type="project" value="UniProtKB-SubCell"/>
</dbReference>
<evidence type="ECO:0000256" key="5">
    <source>
        <dbReference type="ARBA" id="ARBA00022692"/>
    </source>
</evidence>
<sequence>MKNKKLLKYIIQILIVLFGISFFTFCLVYISPGDPAETMLTECGNIPTPELLAQTRAELGLDKPFYIQYGRWLFSVLRGDFRKSYSLRIPVIQKIASAFMPTLSLAFLALFLMCIISIPLGILAAIKENKWQDYLVRMMTFMGMSVPSFWLGLIFLSVFGVTLKLVSVSGGKADFRSIILPAFTIAIAMSAKYTRQIRHIFLEELNKSYVTGARMRGIKENVILWRHVLPNAMLPIITLLGLSLGSLLGGTAVVEIIYNWPGMGSMAVKAITFSDYSLIQAYVLIIAFLYLIVNITVDISYKYLDARVEEVI</sequence>
<dbReference type="Gene3D" id="1.10.3720.10">
    <property type="entry name" value="MetI-like"/>
    <property type="match status" value="1"/>
</dbReference>
<keyword evidence="14" id="KW-1185">Reference proteome</keyword>
<feature type="transmembrane region" description="Helical" evidence="11">
    <location>
        <begin position="236"/>
        <end position="258"/>
    </location>
</feature>
<keyword evidence="5 11" id="KW-0812">Transmembrane</keyword>
<dbReference type="InterPro" id="IPR035906">
    <property type="entry name" value="MetI-like_sf"/>
</dbReference>
<dbReference type="eggNOG" id="COG0601">
    <property type="taxonomic scope" value="Bacteria"/>
</dbReference>
<proteinExistence type="inferred from homology"/>
<dbReference type="InterPro" id="IPR000515">
    <property type="entry name" value="MetI-like"/>
</dbReference>
<evidence type="ECO:0000256" key="1">
    <source>
        <dbReference type="ARBA" id="ARBA00004651"/>
    </source>
</evidence>
<dbReference type="EMBL" id="ADAD01000192">
    <property type="protein sequence ID" value="EEY34030.1"/>
    <property type="molecule type" value="Genomic_DNA"/>
</dbReference>
<comment type="similarity">
    <text evidence="10">Belongs to the binding-protein-dependent transport system permease family. OppBC subfamily.</text>
</comment>
<protein>
    <submittedName>
        <fullName evidence="13">ABC transporter, permease protein</fullName>
    </submittedName>
</protein>
<dbReference type="Pfam" id="PF00528">
    <property type="entry name" value="BPD_transp_1"/>
    <property type="match status" value="1"/>
</dbReference>
<comment type="caution">
    <text evidence="13">The sequence shown here is derived from an EMBL/GenBank/DDBJ whole genome shotgun (WGS) entry which is preliminary data.</text>
</comment>
<dbReference type="SUPFAM" id="SSF161098">
    <property type="entry name" value="MetI-like"/>
    <property type="match status" value="1"/>
</dbReference>
<dbReference type="PANTHER" id="PTHR43163:SF6">
    <property type="entry name" value="DIPEPTIDE TRANSPORT SYSTEM PERMEASE PROTEIN DPPB-RELATED"/>
    <property type="match status" value="1"/>
</dbReference>
<feature type="transmembrane region" description="Helical" evidence="11">
    <location>
        <begin position="9"/>
        <end position="30"/>
    </location>
</feature>
<name>D0GPE9_9FUSO</name>
<keyword evidence="6 11" id="KW-1133">Transmembrane helix</keyword>
<dbReference type="PROSITE" id="PS50928">
    <property type="entry name" value="ABC_TM1"/>
    <property type="match status" value="1"/>
</dbReference>
<dbReference type="CDD" id="cd06261">
    <property type="entry name" value="TM_PBP2"/>
    <property type="match status" value="1"/>
</dbReference>
<evidence type="ECO:0000256" key="10">
    <source>
        <dbReference type="ARBA" id="ARBA00024202"/>
    </source>
</evidence>
<evidence type="ECO:0000313" key="14">
    <source>
        <dbReference type="Proteomes" id="UP000004226"/>
    </source>
</evidence>